<accession>A0ABQ1KYN1</accession>
<gene>
    <name evidence="2" type="ORF">GCM10011363_29840</name>
</gene>
<dbReference type="EMBL" id="BMFC01000008">
    <property type="protein sequence ID" value="GGC11214.1"/>
    <property type="molecule type" value="Genomic_DNA"/>
</dbReference>
<evidence type="ECO:0000313" key="3">
    <source>
        <dbReference type="Proteomes" id="UP000645462"/>
    </source>
</evidence>
<evidence type="ECO:0000256" key="1">
    <source>
        <dbReference type="SAM" id="Phobius"/>
    </source>
</evidence>
<comment type="caution">
    <text evidence="2">The sequence shown here is derived from an EMBL/GenBank/DDBJ whole genome shotgun (WGS) entry which is preliminary data.</text>
</comment>
<organism evidence="2 3">
    <name type="scientific">Marivita lacus</name>
    <dbReference type="NCBI Taxonomy" id="1323742"/>
    <lineage>
        <taxon>Bacteria</taxon>
        <taxon>Pseudomonadati</taxon>
        <taxon>Pseudomonadota</taxon>
        <taxon>Alphaproteobacteria</taxon>
        <taxon>Rhodobacterales</taxon>
        <taxon>Roseobacteraceae</taxon>
        <taxon>Marivita</taxon>
    </lineage>
</organism>
<protein>
    <submittedName>
        <fullName evidence="2">Uncharacterized protein</fullName>
    </submittedName>
</protein>
<dbReference type="Proteomes" id="UP000645462">
    <property type="component" value="Unassembled WGS sequence"/>
</dbReference>
<keyword evidence="1" id="KW-1133">Transmembrane helix</keyword>
<name>A0ABQ1KYN1_9RHOB</name>
<proteinExistence type="predicted"/>
<keyword evidence="3" id="KW-1185">Reference proteome</keyword>
<keyword evidence="1" id="KW-0472">Membrane</keyword>
<reference evidence="3" key="1">
    <citation type="journal article" date="2019" name="Int. J. Syst. Evol. Microbiol.">
        <title>The Global Catalogue of Microorganisms (GCM) 10K type strain sequencing project: providing services to taxonomists for standard genome sequencing and annotation.</title>
        <authorList>
            <consortium name="The Broad Institute Genomics Platform"/>
            <consortium name="The Broad Institute Genome Sequencing Center for Infectious Disease"/>
            <person name="Wu L."/>
            <person name="Ma J."/>
        </authorList>
    </citation>
    <scope>NUCLEOTIDE SEQUENCE [LARGE SCALE GENOMIC DNA]</scope>
    <source>
        <strain evidence="3">CGMCC 1.12478</strain>
    </source>
</reference>
<dbReference type="RefSeq" id="WP_188482845.1">
    <property type="nucleotide sequence ID" value="NZ_BMFC01000008.1"/>
</dbReference>
<evidence type="ECO:0000313" key="2">
    <source>
        <dbReference type="EMBL" id="GGC11214.1"/>
    </source>
</evidence>
<feature type="transmembrane region" description="Helical" evidence="1">
    <location>
        <begin position="50"/>
        <end position="83"/>
    </location>
</feature>
<sequence>MNTLRPNIETIEKTLFLVTSYIFSRLFRRDLQGELERLQCQSKRRSFAEIALTMAAIFGLALFAASFGWLGLGVYFFAVIVLFH</sequence>
<keyword evidence="1" id="KW-0812">Transmembrane</keyword>